<dbReference type="PROSITE" id="PS51257">
    <property type="entry name" value="PROKAR_LIPOPROTEIN"/>
    <property type="match status" value="1"/>
</dbReference>
<feature type="domain" description="ResB-like" evidence="8">
    <location>
        <begin position="346"/>
        <end position="410"/>
    </location>
</feature>
<evidence type="ECO:0000259" key="8">
    <source>
        <dbReference type="Pfam" id="PF05140"/>
    </source>
</evidence>
<feature type="transmembrane region" description="Helical" evidence="6">
    <location>
        <begin position="76"/>
        <end position="96"/>
    </location>
</feature>
<gene>
    <name evidence="9" type="primary">ccsA</name>
    <name evidence="9" type="ORF">Q2362_05555</name>
</gene>
<sequence>MIEKFFLSIASAIVWFLIFAIACGAGTFIESYYDTATAWAMVYGTAWFGLIHLILGINLLYNIFAYKLITLKKLPVLIFHVSFLFILVGAGITRYFGIEGILHIRNGESSNEVRTSLSYIQLRMLDANGSAVVSKPMYLSKSLGNDFSLKGELGGKSAELKYLGFVPNADYAWIDSSDGESVLELVFSNKADSRTLTLRSGDHMEVGDLSIAFNAEPASGKYIKFSLENGEFYISNNINLLSRQMGAISDINATQLKNDEKVKMGELSIYTLKSADEIIHFSPKTMKASAKQELVSLKANENGNDAIKAELIYNGKSYPMDIFVNARPSQLIADDKIFEASFNPMKIDLPFSLELERFEMLRYSGSSSPMSYSSFVNVIDGNKSYPYHIYMNHVLDHGGYRFFQSSYDMDEGGTILSVNRDPGKIPTYIGYFLLGLGMFLSLINPHSRFIKLSKLIAAQAPKCAIFALVLFSALSLGELRASELDMSKLPRIHESHTELARTIVVQSNDGRMKPLDTLANELLNKLYRSSSFNGMRADEVLLSMTYAPELWRTVPIIKVADERLRELLGLSDAQKYASFDDFFIKDGENMNYKLKIKSEEANRKPLSARTTLDKEIVKADEKVNILYLMLHGDLLRIFPIKNDTSNTWYDPNSIAGANLDNEQKEIIATLLHMYLAGIDAGITTNNWNDANTAVNAIKAYQAKEGAAIMPNEAHIKAELAFNKYNIFANLVPVYLIAGLALLVVVFIRLASSLRLNVIFKIVYIVNILAFIAHTIGLVLRWYISGHAPWSDAYESLVYIAWALALSGIVFSRRSAISLALTAILAGCVLFVAHLSWIDPQITNLQPVLRSYWLTIHVSVITASYGFLGLCSLLGIFTLLLFALQGKSENTRLSTNILEATRINEMAMILGLCLLTFGNFLGGVWANESWGRYWGWDSKETWALISILVYAAVLHMRFVKCLNSQLTFAVASMFAYWVIVFTYFGVNFYLTGMHSYAAGDAVQVPAFVYVIGIGMFVLWGLALRGKKYSKTL</sequence>
<evidence type="ECO:0000313" key="9">
    <source>
        <dbReference type="EMBL" id="MDO2409563.1"/>
    </source>
</evidence>
<feature type="transmembrane region" description="Helical" evidence="6">
    <location>
        <begin position="818"/>
        <end position="837"/>
    </location>
</feature>
<feature type="transmembrane region" description="Helical" evidence="6">
    <location>
        <begin position="795"/>
        <end position="811"/>
    </location>
</feature>
<keyword evidence="5 6" id="KW-0472">Membrane</keyword>
<evidence type="ECO:0000256" key="6">
    <source>
        <dbReference type="SAM" id="Phobius"/>
    </source>
</evidence>
<dbReference type="RefSeq" id="WP_302244400.1">
    <property type="nucleotide sequence ID" value="NZ_JAULJQ010000006.1"/>
</dbReference>
<dbReference type="InterPro" id="IPR007816">
    <property type="entry name" value="ResB-like_domain"/>
</dbReference>
<dbReference type="PANTHER" id="PTHR30071">
    <property type="entry name" value="HEME EXPORTER PROTEIN C"/>
    <property type="match status" value="1"/>
</dbReference>
<evidence type="ECO:0000313" key="10">
    <source>
        <dbReference type="Proteomes" id="UP001171111"/>
    </source>
</evidence>
<proteinExistence type="predicted"/>
<feature type="transmembrane region" description="Helical" evidence="6">
    <location>
        <begin position="857"/>
        <end position="883"/>
    </location>
</feature>
<evidence type="ECO:0000256" key="3">
    <source>
        <dbReference type="ARBA" id="ARBA00022748"/>
    </source>
</evidence>
<feature type="transmembrane region" description="Helical" evidence="6">
    <location>
        <begin position="965"/>
        <end position="985"/>
    </location>
</feature>
<feature type="domain" description="Cytochrome c assembly protein" evidence="7">
    <location>
        <begin position="789"/>
        <end position="993"/>
    </location>
</feature>
<dbReference type="Pfam" id="PF01578">
    <property type="entry name" value="Cytochrom_C_asm"/>
    <property type="match status" value="1"/>
</dbReference>
<dbReference type="InterPro" id="IPR002541">
    <property type="entry name" value="Cyt_c_assembly"/>
</dbReference>
<evidence type="ECO:0000259" key="7">
    <source>
        <dbReference type="Pfam" id="PF01578"/>
    </source>
</evidence>
<feature type="transmembrane region" description="Helical" evidence="6">
    <location>
        <begin position="1005"/>
        <end position="1022"/>
    </location>
</feature>
<feature type="transmembrane region" description="Helical" evidence="6">
    <location>
        <begin position="940"/>
        <end position="958"/>
    </location>
</feature>
<keyword evidence="3" id="KW-0201">Cytochrome c-type biogenesis</keyword>
<dbReference type="PANTHER" id="PTHR30071:SF1">
    <property type="entry name" value="CYTOCHROME B_B6 PROTEIN-RELATED"/>
    <property type="match status" value="1"/>
</dbReference>
<protein>
    <submittedName>
        <fullName evidence="9">Cytochrome c biogenesis protein CcsA</fullName>
    </submittedName>
</protein>
<keyword evidence="2 6" id="KW-0812">Transmembrane</keyword>
<feature type="transmembrane region" description="Helical" evidence="6">
    <location>
        <begin position="904"/>
        <end position="925"/>
    </location>
</feature>
<accession>A0ABT8T7N2</accession>
<evidence type="ECO:0000256" key="5">
    <source>
        <dbReference type="ARBA" id="ARBA00023136"/>
    </source>
</evidence>
<evidence type="ECO:0000256" key="1">
    <source>
        <dbReference type="ARBA" id="ARBA00004141"/>
    </source>
</evidence>
<dbReference type="Proteomes" id="UP001171111">
    <property type="component" value="Unassembled WGS sequence"/>
</dbReference>
<dbReference type="Pfam" id="PF05140">
    <property type="entry name" value="ResB"/>
    <property type="match status" value="1"/>
</dbReference>
<dbReference type="EMBL" id="JAULJQ010000006">
    <property type="protein sequence ID" value="MDO2409563.1"/>
    <property type="molecule type" value="Genomic_DNA"/>
</dbReference>
<feature type="transmembrane region" description="Helical" evidence="6">
    <location>
        <begin position="761"/>
        <end position="783"/>
    </location>
</feature>
<keyword evidence="4 6" id="KW-1133">Transmembrane helix</keyword>
<feature type="transmembrane region" description="Helical" evidence="6">
    <location>
        <begin position="41"/>
        <end position="64"/>
    </location>
</feature>
<reference evidence="9 10" key="1">
    <citation type="submission" date="2023-06" db="EMBL/GenBank/DDBJ databases">
        <title>Campylobacter magnum sp. nov., isolated from cecal contents of domestic pigs (Sus scrofa domesticus).</title>
        <authorList>
            <person name="Papic B."/>
            <person name="Gruntar I."/>
        </authorList>
    </citation>
    <scope>NUCLEOTIDE SEQUENCE [LARGE SCALE GENOMIC DNA]</scope>
    <source>
        <strain evidence="10">34484-21</strain>
    </source>
</reference>
<comment type="subcellular location">
    <subcellularLocation>
        <location evidence="1">Membrane</location>
        <topology evidence="1">Multi-pass membrane protein</topology>
    </subcellularLocation>
</comment>
<name>A0ABT8T7N2_9BACT</name>
<dbReference type="InterPro" id="IPR045062">
    <property type="entry name" value="Cyt_c_biogenesis_CcsA/CcmC"/>
</dbReference>
<organism evidence="9 10">
    <name type="scientific">Campylobacter magnus</name>
    <dbReference type="NCBI Taxonomy" id="3026462"/>
    <lineage>
        <taxon>Bacteria</taxon>
        <taxon>Pseudomonadati</taxon>
        <taxon>Campylobacterota</taxon>
        <taxon>Epsilonproteobacteria</taxon>
        <taxon>Campylobacterales</taxon>
        <taxon>Campylobacteraceae</taxon>
        <taxon>Campylobacter</taxon>
    </lineage>
</organism>
<evidence type="ECO:0000256" key="2">
    <source>
        <dbReference type="ARBA" id="ARBA00022692"/>
    </source>
</evidence>
<feature type="transmembrane region" description="Helical" evidence="6">
    <location>
        <begin position="726"/>
        <end position="749"/>
    </location>
</feature>
<evidence type="ECO:0000256" key="4">
    <source>
        <dbReference type="ARBA" id="ARBA00022989"/>
    </source>
</evidence>
<keyword evidence="10" id="KW-1185">Reference proteome</keyword>
<comment type="caution">
    <text evidence="9">The sequence shown here is derived from an EMBL/GenBank/DDBJ whole genome shotgun (WGS) entry which is preliminary data.</text>
</comment>
<feature type="transmembrane region" description="Helical" evidence="6">
    <location>
        <begin position="5"/>
        <end position="29"/>
    </location>
</feature>